<dbReference type="InterPro" id="IPR050696">
    <property type="entry name" value="FtsA/MreB"/>
</dbReference>
<dbReference type="STRING" id="1802617.A2886_02405"/>
<gene>
    <name evidence="1" type="ORF">A2886_02405</name>
</gene>
<dbReference type="PANTHER" id="PTHR32432:SF3">
    <property type="entry name" value="ETHANOLAMINE UTILIZATION PROTEIN EUTJ"/>
    <property type="match status" value="1"/>
</dbReference>
<name>A0A1F4URS7_UNCKA</name>
<dbReference type="PIRSF" id="PIRSF019169">
    <property type="entry name" value="PilM"/>
    <property type="match status" value="1"/>
</dbReference>
<evidence type="ECO:0008006" key="3">
    <source>
        <dbReference type="Google" id="ProtNLM"/>
    </source>
</evidence>
<sequence length="346" mass="38303">MPIIGLDLGSHGFRAVEMEEQRGGMILRKFGYYEDVKLNLQTSAQPDLDAYSAALKNFVSETGFTTPDVIVPLSESEVFTRVIQLPHMNEKELRSSITFEAEQYIPIPLSEINFDFQILDPDPTNKDKMNVLIVAAKHTVLNKYIGLLKKAGLKPKALEPETLSVNRALGDTAKDPSASIILNVGTLDSQIIVSYRGFVRFTRSVTVGGDAFTKAVQQALGFDFSQAEEYKKTYGLDAKQADGKVYNAIKPIFDQVLAEVKRSKIFYTTHNPDVMIGRLIICGGSALMPGILFYAANNLDLEVEMANPWENVQFIKALEPQKDKLIEMGPLYTTAVGLALKDKNNG</sequence>
<dbReference type="Gene3D" id="3.30.1490.300">
    <property type="match status" value="1"/>
</dbReference>
<proteinExistence type="predicted"/>
<evidence type="ECO:0000313" key="2">
    <source>
        <dbReference type="Proteomes" id="UP000176608"/>
    </source>
</evidence>
<dbReference type="InterPro" id="IPR043129">
    <property type="entry name" value="ATPase_NBD"/>
</dbReference>
<dbReference type="PANTHER" id="PTHR32432">
    <property type="entry name" value="CELL DIVISION PROTEIN FTSA-RELATED"/>
    <property type="match status" value="1"/>
</dbReference>
<dbReference type="EMBL" id="MEVA01000006">
    <property type="protein sequence ID" value="OGC47616.1"/>
    <property type="molecule type" value="Genomic_DNA"/>
</dbReference>
<evidence type="ECO:0000313" key="1">
    <source>
        <dbReference type="EMBL" id="OGC47616.1"/>
    </source>
</evidence>
<dbReference type="CDD" id="cd24049">
    <property type="entry name" value="ASKHA_NBD_PilM"/>
    <property type="match status" value="1"/>
</dbReference>
<accession>A0A1F4URS7</accession>
<dbReference type="SUPFAM" id="SSF53067">
    <property type="entry name" value="Actin-like ATPase domain"/>
    <property type="match status" value="2"/>
</dbReference>
<dbReference type="Pfam" id="PF11104">
    <property type="entry name" value="PilM_2"/>
    <property type="match status" value="1"/>
</dbReference>
<dbReference type="Gene3D" id="3.30.420.40">
    <property type="match status" value="2"/>
</dbReference>
<dbReference type="AlphaFoldDB" id="A0A1F4URS7"/>
<comment type="caution">
    <text evidence="1">The sequence shown here is derived from an EMBL/GenBank/DDBJ whole genome shotgun (WGS) entry which is preliminary data.</text>
</comment>
<dbReference type="InterPro" id="IPR005883">
    <property type="entry name" value="PilM"/>
</dbReference>
<dbReference type="NCBIfam" id="TIGR01175">
    <property type="entry name" value="pilM"/>
    <property type="match status" value="1"/>
</dbReference>
<dbReference type="Proteomes" id="UP000176608">
    <property type="component" value="Unassembled WGS sequence"/>
</dbReference>
<organism evidence="1 2">
    <name type="scientific">candidate division WWE3 bacterium RIFCSPHIGHO2_01_FULL_42_13</name>
    <dbReference type="NCBI Taxonomy" id="1802617"/>
    <lineage>
        <taxon>Bacteria</taxon>
        <taxon>Katanobacteria</taxon>
    </lineage>
</organism>
<reference evidence="1 2" key="1">
    <citation type="journal article" date="2016" name="Nat. Commun.">
        <title>Thousands of microbial genomes shed light on interconnected biogeochemical processes in an aquifer system.</title>
        <authorList>
            <person name="Anantharaman K."/>
            <person name="Brown C.T."/>
            <person name="Hug L.A."/>
            <person name="Sharon I."/>
            <person name="Castelle C.J."/>
            <person name="Probst A.J."/>
            <person name="Thomas B.C."/>
            <person name="Singh A."/>
            <person name="Wilkins M.J."/>
            <person name="Karaoz U."/>
            <person name="Brodie E.L."/>
            <person name="Williams K.H."/>
            <person name="Hubbard S.S."/>
            <person name="Banfield J.F."/>
        </authorList>
    </citation>
    <scope>NUCLEOTIDE SEQUENCE [LARGE SCALE GENOMIC DNA]</scope>
</reference>
<protein>
    <recommendedName>
        <fullName evidence="3">SHS2 domain-containing protein</fullName>
    </recommendedName>
</protein>